<dbReference type="Proteomes" id="UP000015620">
    <property type="component" value="Chromosome"/>
</dbReference>
<dbReference type="Gene3D" id="3.40.50.410">
    <property type="entry name" value="von Willebrand factor, type A domain"/>
    <property type="match status" value="1"/>
</dbReference>
<dbReference type="PANTHER" id="PTHR22550">
    <property type="entry name" value="SPORE GERMINATION PROTEIN"/>
    <property type="match status" value="1"/>
</dbReference>
<feature type="transmembrane region" description="Helical" evidence="5">
    <location>
        <begin position="308"/>
        <end position="327"/>
    </location>
</feature>
<evidence type="ECO:0000256" key="3">
    <source>
        <dbReference type="ARBA" id="ARBA00022989"/>
    </source>
</evidence>
<evidence type="ECO:0000256" key="4">
    <source>
        <dbReference type="ARBA" id="ARBA00023136"/>
    </source>
</evidence>
<feature type="transmembrane region" description="Helical" evidence="5">
    <location>
        <begin position="20"/>
        <end position="40"/>
    </location>
</feature>
<dbReference type="InterPro" id="IPR050768">
    <property type="entry name" value="UPF0353/GerABKA_families"/>
</dbReference>
<dbReference type="AlphaFoldDB" id="S5ZRA2"/>
<dbReference type="InterPro" id="IPR036465">
    <property type="entry name" value="vWFA_dom_sf"/>
</dbReference>
<sequence>MGDTPYIFKDCFMIKFENYFYLIFILILIPILILFFINIRQLKKSYSNILNSDKIIAGIKLRTLFFSLAWIFLILSLACPLWGAKPVSVRRKGVSVMIVADISKSMTAQDIKPSRLSVQKQFLKMFLEKLKRASCGLVITKGEGILTVPLTYEKHAMFSAIDSLSPHIFSSYGTNLEAGILLALNSFGEKRGNSKIIILCTDGGETEGSLLRAAEAVKKTEAVLLIVGFGTEAGTKISVYDETGSVKLMDSKLDESFLNAAASASGDNSKYFRATQVGAIADILKIIDAGVDDVEKMIYIQEPVKRNFEMLVISFIFICLGGLSFYGKEN</sequence>
<gene>
    <name evidence="7" type="ORF">TPE_2745</name>
</gene>
<keyword evidence="8" id="KW-1185">Reference proteome</keyword>
<dbReference type="STRING" id="1291379.TPE_2745"/>
<dbReference type="EMBL" id="CP004120">
    <property type="protein sequence ID" value="AGT45217.1"/>
    <property type="molecule type" value="Genomic_DNA"/>
</dbReference>
<evidence type="ECO:0000256" key="1">
    <source>
        <dbReference type="ARBA" id="ARBA00022475"/>
    </source>
</evidence>
<dbReference type="InterPro" id="IPR002035">
    <property type="entry name" value="VWF_A"/>
</dbReference>
<dbReference type="PANTHER" id="PTHR22550:SF5">
    <property type="entry name" value="LEUCINE ZIPPER PROTEIN 4"/>
    <property type="match status" value="1"/>
</dbReference>
<reference evidence="7 8" key="1">
    <citation type="journal article" date="2013" name="PLoS ONE">
        <title>Genome-Wide Relatedness of Treponema pedis, from Gingiva and Necrotic Skin Lesions of Pigs, with the Human Oral Pathogen Treponema denticola.</title>
        <authorList>
            <person name="Svartstrom O."/>
            <person name="Mushtaq M."/>
            <person name="Pringle M."/>
            <person name="Segerman B."/>
        </authorList>
    </citation>
    <scope>NUCLEOTIDE SEQUENCE [LARGE SCALE GENOMIC DNA]</scope>
    <source>
        <strain evidence="7">T A4</strain>
    </source>
</reference>
<dbReference type="PROSITE" id="PS50234">
    <property type="entry name" value="VWFA"/>
    <property type="match status" value="1"/>
</dbReference>
<dbReference type="SMART" id="SM00327">
    <property type="entry name" value="VWA"/>
    <property type="match status" value="1"/>
</dbReference>
<keyword evidence="1" id="KW-1003">Cell membrane</keyword>
<dbReference type="Pfam" id="PF13519">
    <property type="entry name" value="VWA_2"/>
    <property type="match status" value="1"/>
</dbReference>
<evidence type="ECO:0000259" key="6">
    <source>
        <dbReference type="PROSITE" id="PS50234"/>
    </source>
</evidence>
<evidence type="ECO:0000256" key="5">
    <source>
        <dbReference type="SAM" id="Phobius"/>
    </source>
</evidence>
<evidence type="ECO:0000313" key="7">
    <source>
        <dbReference type="EMBL" id="AGT45217.1"/>
    </source>
</evidence>
<dbReference type="HOGENOM" id="CLU_024570_1_0_12"/>
<keyword evidence="3 5" id="KW-1133">Transmembrane helix</keyword>
<name>S5ZRA2_9SPIR</name>
<accession>S5ZRA2</accession>
<feature type="transmembrane region" description="Helical" evidence="5">
    <location>
        <begin position="61"/>
        <end position="83"/>
    </location>
</feature>
<dbReference type="KEGG" id="tped:TPE_2745"/>
<keyword evidence="2 5" id="KW-0812">Transmembrane</keyword>
<feature type="domain" description="VWFA" evidence="6">
    <location>
        <begin position="95"/>
        <end position="287"/>
    </location>
</feature>
<evidence type="ECO:0000313" key="8">
    <source>
        <dbReference type="Proteomes" id="UP000015620"/>
    </source>
</evidence>
<dbReference type="PATRIC" id="fig|1291379.3.peg.2719"/>
<dbReference type="SUPFAM" id="SSF53300">
    <property type="entry name" value="vWA-like"/>
    <property type="match status" value="1"/>
</dbReference>
<evidence type="ECO:0000256" key="2">
    <source>
        <dbReference type="ARBA" id="ARBA00022692"/>
    </source>
</evidence>
<organism evidence="7 8">
    <name type="scientific">Treponema pedis str. T A4</name>
    <dbReference type="NCBI Taxonomy" id="1291379"/>
    <lineage>
        <taxon>Bacteria</taxon>
        <taxon>Pseudomonadati</taxon>
        <taxon>Spirochaetota</taxon>
        <taxon>Spirochaetia</taxon>
        <taxon>Spirochaetales</taxon>
        <taxon>Treponemataceae</taxon>
        <taxon>Treponema</taxon>
    </lineage>
</organism>
<protein>
    <submittedName>
        <fullName evidence="7">BatB protein</fullName>
    </submittedName>
</protein>
<proteinExistence type="predicted"/>
<keyword evidence="4 5" id="KW-0472">Membrane</keyword>